<dbReference type="EMBL" id="QTTN01000006">
    <property type="protein sequence ID" value="REE90508.1"/>
    <property type="molecule type" value="Genomic_DNA"/>
</dbReference>
<dbReference type="CDD" id="cd06225">
    <property type="entry name" value="HAMP"/>
    <property type="match status" value="1"/>
</dbReference>
<accession>A0A3D9SFW6</accession>
<comment type="subcellular location">
    <subcellularLocation>
        <location evidence="1">Cell membrane</location>
    </subcellularLocation>
</comment>
<evidence type="ECO:0000256" key="1">
    <source>
        <dbReference type="ARBA" id="ARBA00004236"/>
    </source>
</evidence>
<reference evidence="10 11" key="1">
    <citation type="submission" date="2018-08" db="EMBL/GenBank/DDBJ databases">
        <title>Genomic Encyclopedia of Type Strains, Phase III (KMG-III): the genomes of soil and plant-associated and newly described type strains.</title>
        <authorList>
            <person name="Whitman W."/>
        </authorList>
    </citation>
    <scope>NUCLEOTIDE SEQUENCE [LARGE SCALE GENOMIC DNA]</scope>
    <source>
        <strain evidence="10 11">CGMCC 1.10966</strain>
    </source>
</reference>
<dbReference type="SUPFAM" id="SSF58104">
    <property type="entry name" value="Methyl-accepting chemotaxis protein (MCP) signaling domain"/>
    <property type="match status" value="1"/>
</dbReference>
<dbReference type="Gene3D" id="1.10.287.950">
    <property type="entry name" value="Methyl-accepting chemotaxis protein"/>
    <property type="match status" value="1"/>
</dbReference>
<organism evidence="10 11">
    <name type="scientific">Paenibacillus taihuensis</name>
    <dbReference type="NCBI Taxonomy" id="1156355"/>
    <lineage>
        <taxon>Bacteria</taxon>
        <taxon>Bacillati</taxon>
        <taxon>Bacillota</taxon>
        <taxon>Bacilli</taxon>
        <taxon>Bacillales</taxon>
        <taxon>Paenibacillaceae</taxon>
        <taxon>Paenibacillus</taxon>
    </lineage>
</organism>
<keyword evidence="3 7" id="KW-0472">Membrane</keyword>
<feature type="transmembrane region" description="Helical" evidence="7">
    <location>
        <begin position="370"/>
        <end position="388"/>
    </location>
</feature>
<name>A0A3D9SFW6_9BACL</name>
<dbReference type="Pfam" id="PF00015">
    <property type="entry name" value="MCPsignal"/>
    <property type="match status" value="1"/>
</dbReference>
<evidence type="ECO:0000256" key="3">
    <source>
        <dbReference type="ARBA" id="ARBA00023136"/>
    </source>
</evidence>
<dbReference type="PROSITE" id="PS50111">
    <property type="entry name" value="CHEMOTAXIS_TRANSDUC_2"/>
    <property type="match status" value="1"/>
</dbReference>
<dbReference type="RefSeq" id="WP_116188259.1">
    <property type="nucleotide sequence ID" value="NZ_QTTN01000006.1"/>
</dbReference>
<dbReference type="PANTHER" id="PTHR32089">
    <property type="entry name" value="METHYL-ACCEPTING CHEMOTAXIS PROTEIN MCPB"/>
    <property type="match status" value="1"/>
</dbReference>
<dbReference type="Proteomes" id="UP000256304">
    <property type="component" value="Unassembled WGS sequence"/>
</dbReference>
<gene>
    <name evidence="10" type="ORF">A8990_10611</name>
</gene>
<proteinExistence type="inferred from homology"/>
<dbReference type="GO" id="GO:0007165">
    <property type="term" value="P:signal transduction"/>
    <property type="evidence" value="ECO:0007669"/>
    <property type="project" value="UniProtKB-KW"/>
</dbReference>
<evidence type="ECO:0000259" key="8">
    <source>
        <dbReference type="PROSITE" id="PS50111"/>
    </source>
</evidence>
<dbReference type="AlphaFoldDB" id="A0A3D9SFW6"/>
<keyword evidence="7" id="KW-1133">Transmembrane helix</keyword>
<comment type="caution">
    <text evidence="10">The sequence shown here is derived from an EMBL/GenBank/DDBJ whole genome shotgun (WGS) entry which is preliminary data.</text>
</comment>
<keyword evidence="2" id="KW-1003">Cell membrane</keyword>
<evidence type="ECO:0000259" key="9">
    <source>
        <dbReference type="PROSITE" id="PS50885"/>
    </source>
</evidence>
<keyword evidence="4 6" id="KW-0807">Transducer</keyword>
<feature type="domain" description="HAMP" evidence="9">
    <location>
        <begin position="397"/>
        <end position="453"/>
    </location>
</feature>
<dbReference type="InterPro" id="IPR004089">
    <property type="entry name" value="MCPsignal_dom"/>
</dbReference>
<feature type="transmembrane region" description="Helical" evidence="7">
    <location>
        <begin position="344"/>
        <end position="364"/>
    </location>
</feature>
<dbReference type="PANTHER" id="PTHR32089:SF112">
    <property type="entry name" value="LYSOZYME-LIKE PROTEIN-RELATED"/>
    <property type="match status" value="1"/>
</dbReference>
<dbReference type="GO" id="GO:0005886">
    <property type="term" value="C:plasma membrane"/>
    <property type="evidence" value="ECO:0007669"/>
    <property type="project" value="UniProtKB-SubCell"/>
</dbReference>
<keyword evidence="7" id="KW-0812">Transmembrane</keyword>
<dbReference type="SMART" id="SM00283">
    <property type="entry name" value="MA"/>
    <property type="match status" value="1"/>
</dbReference>
<comment type="similarity">
    <text evidence="5">Belongs to the methyl-accepting chemotaxis (MCP) protein family.</text>
</comment>
<evidence type="ECO:0000256" key="5">
    <source>
        <dbReference type="ARBA" id="ARBA00029447"/>
    </source>
</evidence>
<evidence type="ECO:0000256" key="4">
    <source>
        <dbReference type="ARBA" id="ARBA00023224"/>
    </source>
</evidence>
<evidence type="ECO:0000313" key="10">
    <source>
        <dbReference type="EMBL" id="REE90508.1"/>
    </source>
</evidence>
<evidence type="ECO:0000313" key="11">
    <source>
        <dbReference type="Proteomes" id="UP000256304"/>
    </source>
</evidence>
<evidence type="ECO:0000256" key="7">
    <source>
        <dbReference type="SAM" id="Phobius"/>
    </source>
</evidence>
<evidence type="ECO:0000256" key="6">
    <source>
        <dbReference type="PROSITE-ProRule" id="PRU00284"/>
    </source>
</evidence>
<dbReference type="OrthoDB" id="2489132at2"/>
<dbReference type="PROSITE" id="PS50885">
    <property type="entry name" value="HAMP"/>
    <property type="match status" value="1"/>
</dbReference>
<feature type="domain" description="Methyl-accepting transducer" evidence="8">
    <location>
        <begin position="451"/>
        <end position="705"/>
    </location>
</feature>
<evidence type="ECO:0000256" key="2">
    <source>
        <dbReference type="ARBA" id="ARBA00022475"/>
    </source>
</evidence>
<keyword evidence="11" id="KW-1185">Reference proteome</keyword>
<protein>
    <submittedName>
        <fullName evidence="10">Methyl-accepting chemotaxis protein</fullName>
    </submittedName>
</protein>
<dbReference type="InterPro" id="IPR003660">
    <property type="entry name" value="HAMP_dom"/>
</dbReference>
<sequence length="740" mass="82028">MFDWLGFRKGLPLWWSYKLNAAMKEDVEDIFEGIAETRMDILQTWAGEYWDHLDRLLRQMSLNQPIDAAITSNATSSWEGLFAGTRARASDFSELFLLDENHRVLFSTEPRHVGEDYGHGSALAPGLAYSQDQSAGGRKCLFGPYADPRTLTIGPSTSSFHDQMTLLFISPIVRDGRWEGALCGRVPNDVIGDLIQRESGHVYSDSGDNYLFMARPALATHIVPGTALSRSRFEDRTFTHGDNLKDGVSTEFGTVSVKDHTELELVFTDPATGQLHPGVANTIRNGSNLFVEFPGYSDYRHIPVIGKGVTFQLPHSPDLWGMMCEGDLEEVYRIRGIRYTQSKLMMGWLACLGILGAIFAYYLFTIVTPVLSSFIIGGFIFLLGLAMMRALDHKGNKVTVHQMRRLNQFIRINAEGKGDLTQRLDTSSFPNNETRELAKWINNMIDSIEGIMLQVKLASSDVLTNQRALLETTGATAGTTERVSSRVSDMILSIRSQLRDIDIAKDVAGEMRETLHMLEEKASANIGVAQDELVRIGDKMGQIAAHVSETNRSVEAFMETTNEIRGVLRVIEEISSQTHLLALNASIEAAQVGEQGRGFAVVAAEIRKLADHTKQSTEQVHGIVHHIYVNAQQAAKTMAEGTKVVTEGTVLVAAASELLSSSQDHDTLKSRIIDEVVVIMEKIAEVSKQNRIISTEVESNVQDLLGDFVNVRHTSNHVEAITAFLQQLVGQFQLSDARKR</sequence>